<organism evidence="2 3">
    <name type="scientific">Litchfieldella qijiaojingensis</name>
    <dbReference type="NCBI Taxonomy" id="980347"/>
    <lineage>
        <taxon>Bacteria</taxon>
        <taxon>Pseudomonadati</taxon>
        <taxon>Pseudomonadota</taxon>
        <taxon>Gammaproteobacteria</taxon>
        <taxon>Oceanospirillales</taxon>
        <taxon>Halomonadaceae</taxon>
        <taxon>Litchfieldella</taxon>
    </lineage>
</organism>
<gene>
    <name evidence="2" type="ORF">GCM10007160_15360</name>
</gene>
<keyword evidence="1" id="KW-0472">Membrane</keyword>
<dbReference type="RefSeq" id="WP_189467831.1">
    <property type="nucleotide sequence ID" value="NZ_BMXS01000005.1"/>
</dbReference>
<reference evidence="3" key="1">
    <citation type="journal article" date="2019" name="Int. J. Syst. Evol. Microbiol.">
        <title>The Global Catalogue of Microorganisms (GCM) 10K type strain sequencing project: providing services to taxonomists for standard genome sequencing and annotation.</title>
        <authorList>
            <consortium name="The Broad Institute Genomics Platform"/>
            <consortium name="The Broad Institute Genome Sequencing Center for Infectious Disease"/>
            <person name="Wu L."/>
            <person name="Ma J."/>
        </authorList>
    </citation>
    <scope>NUCLEOTIDE SEQUENCE [LARGE SCALE GENOMIC DNA]</scope>
    <source>
        <strain evidence="3">KCTC 22228</strain>
    </source>
</reference>
<evidence type="ECO:0000313" key="2">
    <source>
        <dbReference type="EMBL" id="GGX88787.1"/>
    </source>
</evidence>
<keyword evidence="3" id="KW-1185">Reference proteome</keyword>
<feature type="transmembrane region" description="Helical" evidence="1">
    <location>
        <begin position="6"/>
        <end position="22"/>
    </location>
</feature>
<protein>
    <submittedName>
        <fullName evidence="2">Uncharacterized protein</fullName>
    </submittedName>
</protein>
<accession>A0ABQ2YPT6</accession>
<proteinExistence type="predicted"/>
<sequence>MKNVGSIVMYGMVAFLVFLYISENNSGDSGGGSEVAEESKRQIQLSDEASMGGYSEEEVCKAAMSSMFFHSPSIMEVSQSGGEIYKVSYRRPSDNSLWENKCQIKGNRIYWGSFDGRWRTNELDGVILFMAFGEDLTIQENHSDGSTSVTYFEKRDDGSIVEVEL</sequence>
<name>A0ABQ2YPT6_9GAMM</name>
<keyword evidence="1" id="KW-0812">Transmembrane</keyword>
<evidence type="ECO:0000256" key="1">
    <source>
        <dbReference type="SAM" id="Phobius"/>
    </source>
</evidence>
<dbReference type="EMBL" id="BMXS01000005">
    <property type="protein sequence ID" value="GGX88787.1"/>
    <property type="molecule type" value="Genomic_DNA"/>
</dbReference>
<dbReference type="Proteomes" id="UP000653056">
    <property type="component" value="Unassembled WGS sequence"/>
</dbReference>
<evidence type="ECO:0000313" key="3">
    <source>
        <dbReference type="Proteomes" id="UP000653056"/>
    </source>
</evidence>
<comment type="caution">
    <text evidence="2">The sequence shown here is derived from an EMBL/GenBank/DDBJ whole genome shotgun (WGS) entry which is preliminary data.</text>
</comment>
<keyword evidence="1" id="KW-1133">Transmembrane helix</keyword>